<proteinExistence type="predicted"/>
<dbReference type="EMBL" id="MU151488">
    <property type="protein sequence ID" value="KAF9443340.1"/>
    <property type="molecule type" value="Genomic_DNA"/>
</dbReference>
<protein>
    <submittedName>
        <fullName evidence="2">Uncharacterized protein</fullName>
    </submittedName>
</protein>
<evidence type="ECO:0000313" key="2">
    <source>
        <dbReference type="EMBL" id="KAF9443340.1"/>
    </source>
</evidence>
<gene>
    <name evidence="2" type="ORF">P691DRAFT_417852</name>
</gene>
<dbReference type="AlphaFoldDB" id="A0A9P5X3G0"/>
<dbReference type="Proteomes" id="UP000807342">
    <property type="component" value="Unassembled WGS sequence"/>
</dbReference>
<feature type="region of interest" description="Disordered" evidence="1">
    <location>
        <begin position="98"/>
        <end position="140"/>
    </location>
</feature>
<evidence type="ECO:0000313" key="3">
    <source>
        <dbReference type="Proteomes" id="UP000807342"/>
    </source>
</evidence>
<sequence length="140" mass="15580">MTEAQYRSQVLNIAYDLRLARKLHRDDMGFWEDSGLATSAAHAKEIFDFVDEYITSAPIQDAAQAANEAYRLHGRLLNLLGHLHGDAPIHWPGMPEVTPWPNPESPSVSVPPGEGEVRVPNESSVARPHVGPSRFYGVRR</sequence>
<accession>A0A9P5X3G0</accession>
<name>A0A9P5X3G0_9AGAR</name>
<keyword evidence="3" id="KW-1185">Reference proteome</keyword>
<comment type="caution">
    <text evidence="2">The sequence shown here is derived from an EMBL/GenBank/DDBJ whole genome shotgun (WGS) entry which is preliminary data.</text>
</comment>
<reference evidence="2" key="1">
    <citation type="submission" date="2020-11" db="EMBL/GenBank/DDBJ databases">
        <authorList>
            <consortium name="DOE Joint Genome Institute"/>
            <person name="Ahrendt S."/>
            <person name="Riley R."/>
            <person name="Andreopoulos W."/>
            <person name="Labutti K."/>
            <person name="Pangilinan J."/>
            <person name="Ruiz-Duenas F.J."/>
            <person name="Barrasa J.M."/>
            <person name="Sanchez-Garcia M."/>
            <person name="Camarero S."/>
            <person name="Miyauchi S."/>
            <person name="Serrano A."/>
            <person name="Linde D."/>
            <person name="Babiker R."/>
            <person name="Drula E."/>
            <person name="Ayuso-Fernandez I."/>
            <person name="Pacheco R."/>
            <person name="Padilla G."/>
            <person name="Ferreira P."/>
            <person name="Barriuso J."/>
            <person name="Kellner H."/>
            <person name="Castanera R."/>
            <person name="Alfaro M."/>
            <person name="Ramirez L."/>
            <person name="Pisabarro A.G."/>
            <person name="Kuo A."/>
            <person name="Tritt A."/>
            <person name="Lipzen A."/>
            <person name="He G."/>
            <person name="Yan M."/>
            <person name="Ng V."/>
            <person name="Cullen D."/>
            <person name="Martin F."/>
            <person name="Rosso M.-N."/>
            <person name="Henrissat B."/>
            <person name="Hibbett D."/>
            <person name="Martinez A.T."/>
            <person name="Grigoriev I.V."/>
        </authorList>
    </citation>
    <scope>NUCLEOTIDE SEQUENCE</scope>
    <source>
        <strain evidence="2">MF-IS2</strain>
    </source>
</reference>
<evidence type="ECO:0000256" key="1">
    <source>
        <dbReference type="SAM" id="MobiDB-lite"/>
    </source>
</evidence>
<organism evidence="2 3">
    <name type="scientific">Macrolepiota fuliginosa MF-IS2</name>
    <dbReference type="NCBI Taxonomy" id="1400762"/>
    <lineage>
        <taxon>Eukaryota</taxon>
        <taxon>Fungi</taxon>
        <taxon>Dikarya</taxon>
        <taxon>Basidiomycota</taxon>
        <taxon>Agaricomycotina</taxon>
        <taxon>Agaricomycetes</taxon>
        <taxon>Agaricomycetidae</taxon>
        <taxon>Agaricales</taxon>
        <taxon>Agaricineae</taxon>
        <taxon>Agaricaceae</taxon>
        <taxon>Macrolepiota</taxon>
    </lineage>
</organism>
<feature type="compositionally biased region" description="Low complexity" evidence="1">
    <location>
        <begin position="105"/>
        <end position="114"/>
    </location>
</feature>